<accession>A0A428TQF8</accession>
<protein>
    <submittedName>
        <fullName evidence="1">Uncharacterized protein</fullName>
    </submittedName>
</protein>
<keyword evidence="2" id="KW-1185">Reference proteome</keyword>
<evidence type="ECO:0000313" key="1">
    <source>
        <dbReference type="EMBL" id="RSM04149.1"/>
    </source>
</evidence>
<dbReference type="AlphaFoldDB" id="A0A428TQF8"/>
<gene>
    <name evidence="1" type="ORF">CEP52_006996</name>
</gene>
<name>A0A428TQF8_9HYPO</name>
<dbReference type="EMBL" id="NKCK01000061">
    <property type="protein sequence ID" value="RSM04149.1"/>
    <property type="molecule type" value="Genomic_DNA"/>
</dbReference>
<reference evidence="1 2" key="1">
    <citation type="submission" date="2017-06" db="EMBL/GenBank/DDBJ databases">
        <title>Comparative genomic analysis of Ambrosia Fusariam Clade fungi.</title>
        <authorList>
            <person name="Stajich J.E."/>
            <person name="Carrillo J."/>
            <person name="Kijimoto T."/>
            <person name="Eskalen A."/>
            <person name="O'Donnell K."/>
            <person name="Kasson M."/>
        </authorList>
    </citation>
    <scope>NUCLEOTIDE SEQUENCE [LARGE SCALE GENOMIC DNA]</scope>
    <source>
        <strain evidence="1 2">NRRL62579</strain>
    </source>
</reference>
<dbReference type="Proteomes" id="UP000287144">
    <property type="component" value="Unassembled WGS sequence"/>
</dbReference>
<sequence length="89" mass="10482">MLNHFNATLGRAPLPRTLPFSSPSSTKLHLPSKDSVLLERPIWSNFSNSSLLSNLTIRSSFVKWWFNADWKPFTYQWDPFWSSRWPRKA</sequence>
<comment type="caution">
    <text evidence="1">The sequence shown here is derived from an EMBL/GenBank/DDBJ whole genome shotgun (WGS) entry which is preliminary data.</text>
</comment>
<evidence type="ECO:0000313" key="2">
    <source>
        <dbReference type="Proteomes" id="UP000287144"/>
    </source>
</evidence>
<organism evidence="1 2">
    <name type="scientific">Fusarium oligoseptatum</name>
    <dbReference type="NCBI Taxonomy" id="2604345"/>
    <lineage>
        <taxon>Eukaryota</taxon>
        <taxon>Fungi</taxon>
        <taxon>Dikarya</taxon>
        <taxon>Ascomycota</taxon>
        <taxon>Pezizomycotina</taxon>
        <taxon>Sordariomycetes</taxon>
        <taxon>Hypocreomycetidae</taxon>
        <taxon>Hypocreales</taxon>
        <taxon>Nectriaceae</taxon>
        <taxon>Fusarium</taxon>
        <taxon>Fusarium solani species complex</taxon>
    </lineage>
</organism>
<proteinExistence type="predicted"/>